<dbReference type="InterPro" id="IPR014227">
    <property type="entry name" value="YtvI-like"/>
</dbReference>
<dbReference type="PANTHER" id="PTHR21716">
    <property type="entry name" value="TRANSMEMBRANE PROTEIN"/>
    <property type="match status" value="1"/>
</dbReference>
<feature type="transmembrane region" description="Helical" evidence="6">
    <location>
        <begin position="36"/>
        <end position="53"/>
    </location>
</feature>
<reference evidence="7 8" key="1">
    <citation type="submission" date="2019-07" db="EMBL/GenBank/DDBJ databases">
        <authorList>
            <person name="Park Y.J."/>
            <person name="Jeong S.E."/>
            <person name="Jung H.S."/>
        </authorList>
    </citation>
    <scope>NUCLEOTIDE SEQUENCE [LARGE SCALE GENOMIC DNA]</scope>
    <source>
        <strain evidence="8">P16(2019)</strain>
    </source>
</reference>
<comment type="caution">
    <text evidence="7">The sequence shown here is derived from an EMBL/GenBank/DDBJ whole genome shotgun (WGS) entry which is preliminary data.</text>
</comment>
<feature type="transmembrane region" description="Helical" evidence="6">
    <location>
        <begin position="65"/>
        <end position="91"/>
    </location>
</feature>
<keyword evidence="8" id="KW-1185">Reference proteome</keyword>
<keyword evidence="4 6" id="KW-1133">Transmembrane helix</keyword>
<feature type="transmembrane region" description="Helical" evidence="6">
    <location>
        <begin position="12"/>
        <end position="30"/>
    </location>
</feature>
<dbReference type="NCBIfam" id="TIGR02872">
    <property type="entry name" value="spore_ytvI"/>
    <property type="match status" value="1"/>
</dbReference>
<protein>
    <submittedName>
        <fullName evidence="7">Sporulation integral membrane protein YtvI</fullName>
    </submittedName>
</protein>
<evidence type="ECO:0000256" key="1">
    <source>
        <dbReference type="ARBA" id="ARBA00004141"/>
    </source>
</evidence>
<dbReference type="EMBL" id="VLXZ01000004">
    <property type="protein sequence ID" value="TSB47031.1"/>
    <property type="molecule type" value="Genomic_DNA"/>
</dbReference>
<gene>
    <name evidence="7" type="primary">ytvI</name>
    <name evidence="7" type="ORF">FN960_08410</name>
</gene>
<evidence type="ECO:0000256" key="6">
    <source>
        <dbReference type="SAM" id="Phobius"/>
    </source>
</evidence>
<dbReference type="Pfam" id="PF01594">
    <property type="entry name" value="AI-2E_transport"/>
    <property type="match status" value="1"/>
</dbReference>
<accession>A0A554A013</accession>
<comment type="similarity">
    <text evidence="2">Belongs to the autoinducer-2 exporter (AI-2E) (TC 2.A.86) family.</text>
</comment>
<evidence type="ECO:0000256" key="4">
    <source>
        <dbReference type="ARBA" id="ARBA00022989"/>
    </source>
</evidence>
<evidence type="ECO:0000256" key="3">
    <source>
        <dbReference type="ARBA" id="ARBA00022692"/>
    </source>
</evidence>
<evidence type="ECO:0000256" key="5">
    <source>
        <dbReference type="ARBA" id="ARBA00023136"/>
    </source>
</evidence>
<organism evidence="7 8">
    <name type="scientific">Alkalicoccobacillus porphyridii</name>
    <dbReference type="NCBI Taxonomy" id="2597270"/>
    <lineage>
        <taxon>Bacteria</taxon>
        <taxon>Bacillati</taxon>
        <taxon>Bacillota</taxon>
        <taxon>Bacilli</taxon>
        <taxon>Bacillales</taxon>
        <taxon>Bacillaceae</taxon>
        <taxon>Alkalicoccobacillus</taxon>
    </lineage>
</organism>
<dbReference type="RefSeq" id="WP_143848261.1">
    <property type="nucleotide sequence ID" value="NZ_VLXZ01000004.1"/>
</dbReference>
<dbReference type="OrthoDB" id="9774361at2"/>
<evidence type="ECO:0000313" key="7">
    <source>
        <dbReference type="EMBL" id="TSB47031.1"/>
    </source>
</evidence>
<comment type="subcellular location">
    <subcellularLocation>
        <location evidence="1">Membrane</location>
        <topology evidence="1">Multi-pass membrane protein</topology>
    </subcellularLocation>
</comment>
<dbReference type="InterPro" id="IPR002549">
    <property type="entry name" value="AI-2E-like"/>
</dbReference>
<dbReference type="GO" id="GO:0055085">
    <property type="term" value="P:transmembrane transport"/>
    <property type="evidence" value="ECO:0007669"/>
    <property type="project" value="TreeGrafter"/>
</dbReference>
<proteinExistence type="inferred from homology"/>
<name>A0A554A013_9BACI</name>
<dbReference type="GO" id="GO:0016020">
    <property type="term" value="C:membrane"/>
    <property type="evidence" value="ECO:0007669"/>
    <property type="project" value="UniProtKB-SubCell"/>
</dbReference>
<feature type="transmembrane region" description="Helical" evidence="6">
    <location>
        <begin position="288"/>
        <end position="308"/>
    </location>
</feature>
<sequence>MSQAHAFMALRAVLFTIVLLAASWLFIKLFAITYPFWIAALFAWMMQPFMRLLKNKLRLNSGFASFFGLLVGIIVLSSLLTGIGFLIYFSVRRFIEQLPTWIDMGSVRMQSFFNETVLPFWQQGLGLFNSLDETQQDALRQSISQLGNQLGNLISQTGQSLLDWTTGFIFGLPGFLVAFLFGVISIYFMGKSWHSYQAAFRKVIPFSIRNKIQAFIQGVRIRLVGFIRAQIILMFITAVIVYIGLLIIRVDGAFTIAIIVGLAELLPYLGTGTILIPWGIYLLFSGDFSLAFGILILYAIIVVIRQMIEPKVLSSSLNLNPVAVLISMFAGLQLMGAVGILVGPLVLVLLMICHDIGLSASVGRFIRDGWKQP</sequence>
<evidence type="ECO:0000256" key="2">
    <source>
        <dbReference type="ARBA" id="ARBA00009773"/>
    </source>
</evidence>
<feature type="transmembrane region" description="Helical" evidence="6">
    <location>
        <begin position="226"/>
        <end position="248"/>
    </location>
</feature>
<keyword evidence="5 6" id="KW-0472">Membrane</keyword>
<feature type="transmembrane region" description="Helical" evidence="6">
    <location>
        <begin position="168"/>
        <end position="188"/>
    </location>
</feature>
<dbReference type="PANTHER" id="PTHR21716:SF68">
    <property type="entry name" value="TRANSPORT PROTEIN YTVI-RELATED"/>
    <property type="match status" value="1"/>
</dbReference>
<feature type="transmembrane region" description="Helical" evidence="6">
    <location>
        <begin position="254"/>
        <end position="276"/>
    </location>
</feature>
<evidence type="ECO:0000313" key="8">
    <source>
        <dbReference type="Proteomes" id="UP000318521"/>
    </source>
</evidence>
<dbReference type="Proteomes" id="UP000318521">
    <property type="component" value="Unassembled WGS sequence"/>
</dbReference>
<dbReference type="AlphaFoldDB" id="A0A554A013"/>
<keyword evidence="3 6" id="KW-0812">Transmembrane</keyword>
<feature type="transmembrane region" description="Helical" evidence="6">
    <location>
        <begin position="328"/>
        <end position="352"/>
    </location>
</feature>